<evidence type="ECO:0000256" key="2">
    <source>
        <dbReference type="ARBA" id="ARBA00008079"/>
    </source>
</evidence>
<dbReference type="InterPro" id="IPR050968">
    <property type="entry name" value="Cytochrome_c_oxidase_bac_sub4"/>
</dbReference>
<sequence length="132" mass="14503">MSATEGNAPAHGHGDHHDDHAAHGSLKGYLTGFGLSILLTAIPFWVIMGDVFRSTTTAAVVVLVFGVVQIYVHMIYFLHMNSKAEQGWTMLSMIFTVVLVLITLGGSFWVMFHLNSNMMPMQAPHETMTSPK</sequence>
<evidence type="ECO:0000256" key="9">
    <source>
        <dbReference type="ARBA" id="ARBA00022989"/>
    </source>
</evidence>
<evidence type="ECO:0000256" key="17">
    <source>
        <dbReference type="SAM" id="Phobius"/>
    </source>
</evidence>
<keyword evidence="11 17" id="KW-0472">Membrane</keyword>
<comment type="caution">
    <text evidence="18">The sequence shown here is derived from an EMBL/GenBank/DDBJ whole genome shotgun (WGS) entry which is preliminary data.</text>
</comment>
<dbReference type="Pfam" id="PF03626">
    <property type="entry name" value="COX4_pro"/>
    <property type="match status" value="1"/>
</dbReference>
<protein>
    <recommendedName>
        <fullName evidence="4">Cytochrome bo(3) ubiquinol oxidase subunit 4</fullName>
    </recommendedName>
    <alternativeName>
        <fullName evidence="16">Cytochrome o ubiquinol oxidase subunit 4</fullName>
    </alternativeName>
    <alternativeName>
        <fullName evidence="13">Oxidase bo(3) subunit 4</fullName>
    </alternativeName>
    <alternativeName>
        <fullName evidence="14">Ubiquinol oxidase polypeptide IV</fullName>
    </alternativeName>
    <alternativeName>
        <fullName evidence="15">Ubiquinol oxidase subunit 4</fullName>
    </alternativeName>
</protein>
<evidence type="ECO:0000256" key="3">
    <source>
        <dbReference type="ARBA" id="ARBA00011700"/>
    </source>
</evidence>
<keyword evidence="8" id="KW-0249">Electron transport</keyword>
<evidence type="ECO:0000256" key="13">
    <source>
        <dbReference type="ARBA" id="ARBA00030071"/>
    </source>
</evidence>
<dbReference type="GO" id="GO:0005886">
    <property type="term" value="C:plasma membrane"/>
    <property type="evidence" value="ECO:0007669"/>
    <property type="project" value="UniProtKB-SubCell"/>
</dbReference>
<evidence type="ECO:0000256" key="1">
    <source>
        <dbReference type="ARBA" id="ARBA00004651"/>
    </source>
</evidence>
<dbReference type="InterPro" id="IPR005171">
    <property type="entry name" value="Cyt_c_oxidase_su4_prok"/>
</dbReference>
<evidence type="ECO:0000313" key="18">
    <source>
        <dbReference type="EMBL" id="RXF72671.1"/>
    </source>
</evidence>
<evidence type="ECO:0000256" key="5">
    <source>
        <dbReference type="ARBA" id="ARBA00022448"/>
    </source>
</evidence>
<dbReference type="GO" id="GO:0009486">
    <property type="term" value="F:cytochrome bo3 ubiquinol oxidase activity"/>
    <property type="evidence" value="ECO:0007669"/>
    <property type="project" value="InterPro"/>
</dbReference>
<dbReference type="RefSeq" id="WP_128778097.1">
    <property type="nucleotide sequence ID" value="NZ_RYFI01000013.1"/>
</dbReference>
<evidence type="ECO:0000256" key="10">
    <source>
        <dbReference type="ARBA" id="ARBA00023002"/>
    </source>
</evidence>
<dbReference type="GO" id="GO:0019646">
    <property type="term" value="P:aerobic electron transport chain"/>
    <property type="evidence" value="ECO:0007669"/>
    <property type="project" value="TreeGrafter"/>
</dbReference>
<comment type="subcellular location">
    <subcellularLocation>
        <location evidence="1">Cell membrane</location>
        <topology evidence="1">Multi-pass membrane protein</topology>
    </subcellularLocation>
</comment>
<dbReference type="PANTHER" id="PTHR36835:SF1">
    <property type="entry name" value="CYTOCHROME BO(3) UBIQUINOL OXIDASE SUBUNIT 4"/>
    <property type="match status" value="1"/>
</dbReference>
<dbReference type="AlphaFoldDB" id="A0A4Q0MGI3"/>
<dbReference type="EMBL" id="RYFI01000013">
    <property type="protein sequence ID" value="RXF72671.1"/>
    <property type="molecule type" value="Genomic_DNA"/>
</dbReference>
<keyword evidence="7 17" id="KW-0812">Transmembrane</keyword>
<keyword evidence="6" id="KW-1003">Cell membrane</keyword>
<comment type="subunit">
    <text evidence="3">Heterooctamer of two A chains, two B chains, two C chains and two D chains.</text>
</comment>
<keyword evidence="19" id="KW-1185">Reference proteome</keyword>
<evidence type="ECO:0000256" key="15">
    <source>
        <dbReference type="ARBA" id="ARBA00031887"/>
    </source>
</evidence>
<feature type="transmembrane region" description="Helical" evidence="17">
    <location>
        <begin position="90"/>
        <end position="112"/>
    </location>
</feature>
<dbReference type="GO" id="GO:0009319">
    <property type="term" value="C:cytochrome o ubiquinol oxidase complex"/>
    <property type="evidence" value="ECO:0007669"/>
    <property type="project" value="TreeGrafter"/>
</dbReference>
<evidence type="ECO:0000256" key="11">
    <source>
        <dbReference type="ARBA" id="ARBA00023136"/>
    </source>
</evidence>
<evidence type="ECO:0000256" key="7">
    <source>
        <dbReference type="ARBA" id="ARBA00022692"/>
    </source>
</evidence>
<evidence type="ECO:0000256" key="16">
    <source>
        <dbReference type="ARBA" id="ARBA00032185"/>
    </source>
</evidence>
<dbReference type="Proteomes" id="UP000289708">
    <property type="component" value="Unassembled WGS sequence"/>
</dbReference>
<dbReference type="InterPro" id="IPR014210">
    <property type="entry name" value="Cyt_o_ubiqinol_oxidase_su4"/>
</dbReference>
<dbReference type="OrthoDB" id="2375888at2"/>
<dbReference type="GO" id="GO:0015078">
    <property type="term" value="F:proton transmembrane transporter activity"/>
    <property type="evidence" value="ECO:0007669"/>
    <property type="project" value="TreeGrafter"/>
</dbReference>
<evidence type="ECO:0000256" key="8">
    <source>
        <dbReference type="ARBA" id="ARBA00022982"/>
    </source>
</evidence>
<evidence type="ECO:0000313" key="19">
    <source>
        <dbReference type="Proteomes" id="UP000289708"/>
    </source>
</evidence>
<organism evidence="18 19">
    <name type="scientific">Hansschlegelia zhihuaiae</name>
    <dbReference type="NCBI Taxonomy" id="405005"/>
    <lineage>
        <taxon>Bacteria</taxon>
        <taxon>Pseudomonadati</taxon>
        <taxon>Pseudomonadota</taxon>
        <taxon>Alphaproteobacteria</taxon>
        <taxon>Hyphomicrobiales</taxon>
        <taxon>Methylopilaceae</taxon>
        <taxon>Hansschlegelia</taxon>
    </lineage>
</organism>
<evidence type="ECO:0000256" key="14">
    <source>
        <dbReference type="ARBA" id="ARBA00030211"/>
    </source>
</evidence>
<evidence type="ECO:0000256" key="6">
    <source>
        <dbReference type="ARBA" id="ARBA00022475"/>
    </source>
</evidence>
<name>A0A4Q0MGI3_9HYPH</name>
<feature type="transmembrane region" description="Helical" evidence="17">
    <location>
        <begin position="28"/>
        <end position="47"/>
    </location>
</feature>
<dbReference type="NCBIfam" id="TIGR02847">
    <property type="entry name" value="CyoD"/>
    <property type="match status" value="1"/>
</dbReference>
<proteinExistence type="inferred from homology"/>
<evidence type="ECO:0000256" key="4">
    <source>
        <dbReference type="ARBA" id="ARBA00014689"/>
    </source>
</evidence>
<dbReference type="GO" id="GO:0015990">
    <property type="term" value="P:electron transport coupled proton transport"/>
    <property type="evidence" value="ECO:0007669"/>
    <property type="project" value="InterPro"/>
</dbReference>
<reference evidence="18 19" key="1">
    <citation type="submission" date="2018-12" db="EMBL/GenBank/DDBJ databases">
        <title>bacterium Hansschlegelia zhihuaiae S113.</title>
        <authorList>
            <person name="He J."/>
        </authorList>
    </citation>
    <scope>NUCLEOTIDE SEQUENCE [LARGE SCALE GENOMIC DNA]</scope>
    <source>
        <strain evidence="18 19">S 113</strain>
    </source>
</reference>
<dbReference type="PANTHER" id="PTHR36835">
    <property type="entry name" value="CYTOCHROME BO(3) UBIQUINOL OXIDASE SUBUNIT 4"/>
    <property type="match status" value="1"/>
</dbReference>
<keyword evidence="9 17" id="KW-1133">Transmembrane helix</keyword>
<comment type="function">
    <text evidence="12">Cytochrome bo(3) ubiquinol terminal oxidase is the component of the aerobic respiratory chain of E.coli that predominates when cells are grown at high aeration. Has proton pump activity across the membrane in addition to electron transfer, pumping 2 protons/electron.</text>
</comment>
<evidence type="ECO:0000256" key="12">
    <source>
        <dbReference type="ARBA" id="ARBA00025694"/>
    </source>
</evidence>
<keyword evidence="5" id="KW-0813">Transport</keyword>
<keyword evidence="10" id="KW-0560">Oxidoreductase</keyword>
<gene>
    <name evidence="18" type="primary">cyoD</name>
    <name evidence="18" type="ORF">EK403_13975</name>
</gene>
<comment type="similarity">
    <text evidence="2">Belongs to the cytochrome c oxidase bacterial subunit 4 family.</text>
</comment>
<accession>A0A4Q0MGI3</accession>
<feature type="transmembrane region" description="Helical" evidence="17">
    <location>
        <begin position="59"/>
        <end position="78"/>
    </location>
</feature>